<evidence type="ECO:0000313" key="2">
    <source>
        <dbReference type="Proteomes" id="UP001524478"/>
    </source>
</evidence>
<name>A0ABT1SF63_9FIRM</name>
<organism evidence="1 2">
    <name type="scientific">Tissierella carlieri</name>
    <dbReference type="NCBI Taxonomy" id="689904"/>
    <lineage>
        <taxon>Bacteria</taxon>
        <taxon>Bacillati</taxon>
        <taxon>Bacillota</taxon>
        <taxon>Tissierellia</taxon>
        <taxon>Tissierellales</taxon>
        <taxon>Tissierellaceae</taxon>
        <taxon>Tissierella</taxon>
    </lineage>
</organism>
<comment type="caution">
    <text evidence="1">The sequence shown here is derived from an EMBL/GenBank/DDBJ whole genome shotgun (WGS) entry which is preliminary data.</text>
</comment>
<gene>
    <name evidence="1" type="ORF">NE686_18575</name>
</gene>
<evidence type="ECO:0000313" key="1">
    <source>
        <dbReference type="EMBL" id="MCQ4925114.1"/>
    </source>
</evidence>
<dbReference type="Proteomes" id="UP001524478">
    <property type="component" value="Unassembled WGS sequence"/>
</dbReference>
<dbReference type="PANTHER" id="PTHR39166:SF1">
    <property type="entry name" value="BLL1166 PROTEIN"/>
    <property type="match status" value="1"/>
</dbReference>
<proteinExistence type="predicted"/>
<keyword evidence="2" id="KW-1185">Reference proteome</keyword>
<reference evidence="1 2" key="1">
    <citation type="submission" date="2022-06" db="EMBL/GenBank/DDBJ databases">
        <title>Isolation of gut microbiota from human fecal samples.</title>
        <authorList>
            <person name="Pamer E.G."/>
            <person name="Barat B."/>
            <person name="Waligurski E."/>
            <person name="Medina S."/>
            <person name="Paddock L."/>
            <person name="Mostad J."/>
        </authorList>
    </citation>
    <scope>NUCLEOTIDE SEQUENCE [LARGE SCALE GENOMIC DNA]</scope>
    <source>
        <strain evidence="1 2">DFI.7.95</strain>
    </source>
</reference>
<dbReference type="RefSeq" id="WP_256312692.1">
    <property type="nucleotide sequence ID" value="NZ_JANGAC010000018.1"/>
</dbReference>
<dbReference type="PANTHER" id="PTHR39166">
    <property type="entry name" value="BLL1166 PROTEIN"/>
    <property type="match status" value="1"/>
</dbReference>
<dbReference type="EMBL" id="JANGAC010000018">
    <property type="protein sequence ID" value="MCQ4925114.1"/>
    <property type="molecule type" value="Genomic_DNA"/>
</dbReference>
<protein>
    <submittedName>
        <fullName evidence="1">Nucleotidyltransferase family protein</fullName>
    </submittedName>
</protein>
<accession>A0ABT1SF63</accession>
<dbReference type="InterPro" id="IPR009267">
    <property type="entry name" value="NTP_transf_6"/>
</dbReference>
<sequence>MNRIRYEQELKEIILSNNWFMEVLRIVRECNPPNWFVGGGVIRNIVWDKLHGYNEPTALKDIDVAIYDISDLSAERDKQIQEKLKKHLPRENWEVTNQAAVHLWYERCFGYRVAPLESCEDAISTWPETATCIGVRVMKDDSLVIVAPYGLDDLFNLILRRNQKRITQEIFLNRLKEKRICDKWPKVTVIYE</sequence>
<dbReference type="Pfam" id="PF06042">
    <property type="entry name" value="NTP_transf_6"/>
    <property type="match status" value="1"/>
</dbReference>